<keyword evidence="1" id="KW-0812">Transmembrane</keyword>
<sequence length="701" mass="81835">MSRLIGKLEVGKHQAELILRKKPISLSKECEYSKLIASQVEMKPKDVTKMKYFRLKLLPEQYCCAEYYYSENEPYHVYFHKVSNRWFVYKSYQRISDLYATDSFNTKVYYMGVIPDDIMNRGDFYEINDFISTVLILHGEYNRKLELQYVTGGGFRPNLRSMKCRKVLPTFLASYAREQKCGPSMIKVLIDRHIADIRAYQQTRIQNIEKNLEQNSIDKQIKACFFTMFCELLICILLQKPEIAFRHHNVEVVINFVQAIVYCQLEEVKAFISNHKHWVHARKQMSNYAALQHKVRKTVPFKRSSAARLIALQGVTVSDLCNELIDYPIWVGFHYYFMRVLNKNGLRIVYDDINYAVQEDGKLRHLRILPSKYAYKPQATTVFGETKVYCKGRIPLDHWPLSDYPPSIESVSGYSTITKMSTATTSPNSWQNDWKMQPRHDEYDHRLTETTIPDMRDTRARGDEQFAIRFNKELNKRIDFALADIETVLSTTMLNFKMDPCVIAACDSDVFPAILDRHGDMTWLKNAESYISSVLMKDNPTDEEKKDLKVLHYAKQRYEQTLSKYDSRPLTEATDNAQITDRDAWPLDSDFSNLALVDRADRISLPRVIEFFHRYHLKGNGMKVLAIGTLVFVIMLLMLFALILIVVQNNEDLGYCPSNVMGFDPENPHQVKWMQDLLNMKTPVRYDNFSVSAAHFFMLDD</sequence>
<dbReference type="Proteomes" id="UP000050640">
    <property type="component" value="Unplaced"/>
</dbReference>
<evidence type="ECO:0000313" key="2">
    <source>
        <dbReference type="Proteomes" id="UP000050640"/>
    </source>
</evidence>
<dbReference type="AlphaFoldDB" id="A0A0R3RXW3"/>
<name>A0A0R3RXW3_9BILA</name>
<keyword evidence="2" id="KW-1185">Reference proteome</keyword>
<keyword evidence="1" id="KW-0472">Membrane</keyword>
<feature type="transmembrane region" description="Helical" evidence="1">
    <location>
        <begin position="624"/>
        <end position="647"/>
    </location>
</feature>
<evidence type="ECO:0000313" key="3">
    <source>
        <dbReference type="WBParaSite" id="EEL_0000707801-mRNA-1"/>
    </source>
</evidence>
<accession>A0A0R3RXW3</accession>
<reference evidence="3" key="1">
    <citation type="submission" date="2016-04" db="UniProtKB">
        <authorList>
            <consortium name="WormBaseParasite"/>
        </authorList>
    </citation>
    <scope>IDENTIFICATION</scope>
</reference>
<proteinExistence type="predicted"/>
<dbReference type="WBParaSite" id="EEL_0000707801-mRNA-1">
    <property type="protein sequence ID" value="EEL_0000707801-mRNA-1"/>
    <property type="gene ID" value="EEL_0000707801"/>
</dbReference>
<protein>
    <submittedName>
        <fullName evidence="3">OTU domain-containing protein</fullName>
    </submittedName>
</protein>
<evidence type="ECO:0000256" key="1">
    <source>
        <dbReference type="SAM" id="Phobius"/>
    </source>
</evidence>
<keyword evidence="1" id="KW-1133">Transmembrane helix</keyword>
<organism evidence="2 3">
    <name type="scientific">Elaeophora elaphi</name>
    <dbReference type="NCBI Taxonomy" id="1147741"/>
    <lineage>
        <taxon>Eukaryota</taxon>
        <taxon>Metazoa</taxon>
        <taxon>Ecdysozoa</taxon>
        <taxon>Nematoda</taxon>
        <taxon>Chromadorea</taxon>
        <taxon>Rhabditida</taxon>
        <taxon>Spirurina</taxon>
        <taxon>Spiruromorpha</taxon>
        <taxon>Filarioidea</taxon>
        <taxon>Onchocercidae</taxon>
        <taxon>Elaeophora</taxon>
    </lineage>
</organism>